<dbReference type="RefSeq" id="XP_001799184.1">
    <property type="nucleotide sequence ID" value="XM_001799132.1"/>
</dbReference>
<accession>A0A7U2I2E7</accession>
<dbReference type="AlphaFoldDB" id="A0A7U2I2E7"/>
<evidence type="ECO:0000256" key="1">
    <source>
        <dbReference type="SAM" id="MobiDB-lite"/>
    </source>
</evidence>
<feature type="region of interest" description="Disordered" evidence="1">
    <location>
        <begin position="1"/>
        <end position="22"/>
    </location>
</feature>
<gene>
    <name evidence="2" type="ORF">JI435_088800</name>
</gene>
<dbReference type="VEuPathDB" id="FungiDB:JI435_088800"/>
<organism evidence="2 3">
    <name type="scientific">Phaeosphaeria nodorum (strain SN15 / ATCC MYA-4574 / FGSC 10173)</name>
    <name type="common">Glume blotch fungus</name>
    <name type="synonym">Parastagonospora nodorum</name>
    <dbReference type="NCBI Taxonomy" id="321614"/>
    <lineage>
        <taxon>Eukaryota</taxon>
        <taxon>Fungi</taxon>
        <taxon>Dikarya</taxon>
        <taxon>Ascomycota</taxon>
        <taxon>Pezizomycotina</taxon>
        <taxon>Dothideomycetes</taxon>
        <taxon>Pleosporomycetidae</taxon>
        <taxon>Pleosporales</taxon>
        <taxon>Pleosporineae</taxon>
        <taxon>Phaeosphaeriaceae</taxon>
        <taxon>Parastagonospora</taxon>
    </lineage>
</organism>
<feature type="compositionally biased region" description="Basic and acidic residues" evidence="1">
    <location>
        <begin position="1"/>
        <end position="10"/>
    </location>
</feature>
<proteinExistence type="predicted"/>
<feature type="compositionally biased region" description="Acidic residues" evidence="1">
    <location>
        <begin position="11"/>
        <end position="22"/>
    </location>
</feature>
<keyword evidence="3" id="KW-1185">Reference proteome</keyword>
<name>A0A7U2I2E7_PHANO</name>
<dbReference type="EMBL" id="CP069029">
    <property type="protein sequence ID" value="QRC97336.1"/>
    <property type="molecule type" value="Genomic_DNA"/>
</dbReference>
<evidence type="ECO:0000313" key="2">
    <source>
        <dbReference type="EMBL" id="QRC97336.1"/>
    </source>
</evidence>
<sequence length="281" mass="31380">MAPRTVHNDSDQSDSDSDSDSDFDTDWPFYKAHSIRKFARKRFPYAVQLLPGPDDIKYHVQSVKPGTSNYMIGITIGHIGAAGRREPVSAVMALTGEVNFYLTEEKKRLSRRERSDIELITPWAYLERGEKHSRLREVCALSAWYLMIHNCGVIEPVAHFTPCDTHKLIDLHIAVLMVGNGIRKAEGIQEKDLSIEDVRRLCIDEIYAPDELDTGAEEGLEEEATSIVEDGNEITTGGTEGSKIMTQAELFKGLLALTDPAKRGESASLTAHWEENYGSLN</sequence>
<evidence type="ECO:0000313" key="3">
    <source>
        <dbReference type="Proteomes" id="UP000663193"/>
    </source>
</evidence>
<dbReference type="OrthoDB" id="10542636at2759"/>
<reference evidence="3" key="1">
    <citation type="journal article" date="2021" name="BMC Genomics">
        <title>Chromosome-level genome assembly and manually-curated proteome of model necrotroph Parastagonospora nodorum Sn15 reveals a genome-wide trove of candidate effector homologs, and redundancy of virulence-related functions within an accessory chromosome.</title>
        <authorList>
            <person name="Bertazzoni S."/>
            <person name="Jones D.A.B."/>
            <person name="Phan H.T."/>
            <person name="Tan K.-C."/>
            <person name="Hane J.K."/>
        </authorList>
    </citation>
    <scope>NUCLEOTIDE SEQUENCE [LARGE SCALE GENOMIC DNA]</scope>
    <source>
        <strain evidence="3">SN15 / ATCC MYA-4574 / FGSC 10173)</strain>
    </source>
</reference>
<dbReference type="KEGG" id="pno:SNOG_08880"/>
<dbReference type="Proteomes" id="UP000663193">
    <property type="component" value="Chromosome 7"/>
</dbReference>
<protein>
    <submittedName>
        <fullName evidence="2">Uncharacterized protein</fullName>
    </submittedName>
</protein>